<dbReference type="Pfam" id="PF07690">
    <property type="entry name" value="MFS_1"/>
    <property type="match status" value="1"/>
</dbReference>
<feature type="transmembrane region" description="Helical" evidence="7">
    <location>
        <begin position="241"/>
        <end position="266"/>
    </location>
</feature>
<dbReference type="Gene3D" id="1.20.1250.20">
    <property type="entry name" value="MFS general substrate transporter like domains"/>
    <property type="match status" value="1"/>
</dbReference>
<name>A0A5B8S828_9SPHN</name>
<dbReference type="InterPro" id="IPR011701">
    <property type="entry name" value="MFS"/>
</dbReference>
<sequence>MSAQRIETRPQHLPKPHRFAKLPGMSSTPYPQRQLGTLFLITFINLAGFGVVLPVFPFFGTLVHATPGQITVAMGAYSLGQFLGAPLWGKLSDRYGRRPVLIASLLGATVSYLILAHSRDIVTLGAARLFGGLMAGNVAAAFAYVGDITSPEQRPKAMGMIGAAFGLGFIFGPAIGGLLAGNHPDPSDFITVGYASAAVSALAALAAWLLLPESLTPERRAQAHASRSDLSAGAVLRAKPVIWALMALTLLVIGAAAMMETTLAFFSHDSFGWGPSDVGLAFGAVGLISTILQGGAAGPLARRFGSGALAVVGVAFHALGLAMLALAGSGLTLMAGLAVMSIGLGLFNPAFQTLASEQTSDGDRGLVMGLTQGASSLGRVVGPAVSGSIYAEIGHRAPFAIGALIMALTIGVALLVARAPRPAPQDRHHA</sequence>
<dbReference type="Proteomes" id="UP000321172">
    <property type="component" value="Chromosome"/>
</dbReference>
<dbReference type="CDD" id="cd17330">
    <property type="entry name" value="MFS_SLC46_TetA_like"/>
    <property type="match status" value="1"/>
</dbReference>
<evidence type="ECO:0000256" key="6">
    <source>
        <dbReference type="SAM" id="MobiDB-lite"/>
    </source>
</evidence>
<dbReference type="InterPro" id="IPR020846">
    <property type="entry name" value="MFS_dom"/>
</dbReference>
<organism evidence="9 10">
    <name type="scientific">Novosphingobium ginsenosidimutans</name>
    <dbReference type="NCBI Taxonomy" id="1176536"/>
    <lineage>
        <taxon>Bacteria</taxon>
        <taxon>Pseudomonadati</taxon>
        <taxon>Pseudomonadota</taxon>
        <taxon>Alphaproteobacteria</taxon>
        <taxon>Sphingomonadales</taxon>
        <taxon>Sphingomonadaceae</taxon>
        <taxon>Novosphingobium</taxon>
    </lineage>
</organism>
<proteinExistence type="predicted"/>
<evidence type="ECO:0000256" key="1">
    <source>
        <dbReference type="ARBA" id="ARBA00004141"/>
    </source>
</evidence>
<keyword evidence="10" id="KW-1185">Reference proteome</keyword>
<evidence type="ECO:0000259" key="8">
    <source>
        <dbReference type="PROSITE" id="PS50850"/>
    </source>
</evidence>
<feature type="domain" description="Major facilitator superfamily (MFS) profile" evidence="8">
    <location>
        <begin position="34"/>
        <end position="421"/>
    </location>
</feature>
<dbReference type="InterPro" id="IPR001958">
    <property type="entry name" value="Tet-R_TetA/multi-R_MdtG-like"/>
</dbReference>
<feature type="transmembrane region" description="Helical" evidence="7">
    <location>
        <begin position="124"/>
        <end position="145"/>
    </location>
</feature>
<keyword evidence="3 7" id="KW-0812">Transmembrane</keyword>
<dbReference type="OrthoDB" id="9764259at2"/>
<dbReference type="GO" id="GO:0022857">
    <property type="term" value="F:transmembrane transporter activity"/>
    <property type="evidence" value="ECO:0007669"/>
    <property type="project" value="InterPro"/>
</dbReference>
<comment type="subcellular location">
    <subcellularLocation>
        <location evidence="1">Membrane</location>
        <topology evidence="1">Multi-pass membrane protein</topology>
    </subcellularLocation>
</comment>
<dbReference type="PANTHER" id="PTHR23504:SF15">
    <property type="entry name" value="MAJOR FACILITATOR SUPERFAMILY (MFS) PROFILE DOMAIN-CONTAINING PROTEIN"/>
    <property type="match status" value="1"/>
</dbReference>
<feature type="transmembrane region" description="Helical" evidence="7">
    <location>
        <begin position="308"/>
        <end position="327"/>
    </location>
</feature>
<evidence type="ECO:0000313" key="10">
    <source>
        <dbReference type="Proteomes" id="UP000321172"/>
    </source>
</evidence>
<dbReference type="PRINTS" id="PR01035">
    <property type="entry name" value="TCRTETA"/>
</dbReference>
<evidence type="ECO:0000256" key="3">
    <source>
        <dbReference type="ARBA" id="ARBA00022692"/>
    </source>
</evidence>
<keyword evidence="4 7" id="KW-1133">Transmembrane helix</keyword>
<feature type="transmembrane region" description="Helical" evidence="7">
    <location>
        <begin position="35"/>
        <end position="56"/>
    </location>
</feature>
<dbReference type="RefSeq" id="WP_147090694.1">
    <property type="nucleotide sequence ID" value="NZ_CP042345.1"/>
</dbReference>
<dbReference type="InterPro" id="IPR036259">
    <property type="entry name" value="MFS_trans_sf"/>
</dbReference>
<feature type="transmembrane region" description="Helical" evidence="7">
    <location>
        <begin position="100"/>
        <end position="118"/>
    </location>
</feature>
<accession>A0A5B8S828</accession>
<feature type="transmembrane region" description="Helical" evidence="7">
    <location>
        <begin position="192"/>
        <end position="211"/>
    </location>
</feature>
<protein>
    <submittedName>
        <fullName evidence="9">MFS transporter</fullName>
    </submittedName>
</protein>
<evidence type="ECO:0000256" key="4">
    <source>
        <dbReference type="ARBA" id="ARBA00022989"/>
    </source>
</evidence>
<feature type="transmembrane region" description="Helical" evidence="7">
    <location>
        <begin position="397"/>
        <end position="417"/>
    </location>
</feature>
<dbReference type="PANTHER" id="PTHR23504">
    <property type="entry name" value="MAJOR FACILITATOR SUPERFAMILY DOMAIN-CONTAINING PROTEIN 10"/>
    <property type="match status" value="1"/>
</dbReference>
<feature type="compositionally biased region" description="Basic and acidic residues" evidence="6">
    <location>
        <begin position="1"/>
        <end position="10"/>
    </location>
</feature>
<evidence type="ECO:0000256" key="5">
    <source>
        <dbReference type="ARBA" id="ARBA00023136"/>
    </source>
</evidence>
<evidence type="ECO:0000256" key="2">
    <source>
        <dbReference type="ARBA" id="ARBA00022448"/>
    </source>
</evidence>
<reference evidence="9 10" key="1">
    <citation type="journal article" date="2013" name="J. Microbiol. Biotechnol.">
        <title>Novosphingobium ginsenosidimutans sp. nov., with the ability to convert ginsenoside.</title>
        <authorList>
            <person name="Kim J.K."/>
            <person name="He D."/>
            <person name="Liu Q.M."/>
            <person name="Park H.Y."/>
            <person name="Jung M.S."/>
            <person name="Yoon M.H."/>
            <person name="Kim S.C."/>
            <person name="Im W.T."/>
        </authorList>
    </citation>
    <scope>NUCLEOTIDE SEQUENCE [LARGE SCALE GENOMIC DNA]</scope>
    <source>
        <strain evidence="9 10">FW-6</strain>
    </source>
</reference>
<feature type="region of interest" description="Disordered" evidence="6">
    <location>
        <begin position="1"/>
        <end position="23"/>
    </location>
</feature>
<dbReference type="SUPFAM" id="SSF103473">
    <property type="entry name" value="MFS general substrate transporter"/>
    <property type="match status" value="1"/>
</dbReference>
<dbReference type="PROSITE" id="PS50850">
    <property type="entry name" value="MFS"/>
    <property type="match status" value="1"/>
</dbReference>
<evidence type="ECO:0000313" key="9">
    <source>
        <dbReference type="EMBL" id="QEA16615.1"/>
    </source>
</evidence>
<keyword evidence="2" id="KW-0813">Transport</keyword>
<feature type="transmembrane region" description="Helical" evidence="7">
    <location>
        <begin position="278"/>
        <end position="301"/>
    </location>
</feature>
<evidence type="ECO:0000256" key="7">
    <source>
        <dbReference type="SAM" id="Phobius"/>
    </source>
</evidence>
<dbReference type="GO" id="GO:0016020">
    <property type="term" value="C:membrane"/>
    <property type="evidence" value="ECO:0007669"/>
    <property type="project" value="UniProtKB-SubCell"/>
</dbReference>
<gene>
    <name evidence="9" type="ORF">FRF71_11005</name>
</gene>
<dbReference type="AlphaFoldDB" id="A0A5B8S828"/>
<keyword evidence="5 7" id="KW-0472">Membrane</keyword>
<feature type="transmembrane region" description="Helical" evidence="7">
    <location>
        <begin position="157"/>
        <end position="180"/>
    </location>
</feature>
<feature type="transmembrane region" description="Helical" evidence="7">
    <location>
        <begin position="68"/>
        <end position="88"/>
    </location>
</feature>
<dbReference type="EMBL" id="CP042345">
    <property type="protein sequence ID" value="QEA16615.1"/>
    <property type="molecule type" value="Genomic_DNA"/>
</dbReference>
<dbReference type="KEGG" id="ngf:FRF71_11005"/>